<dbReference type="SUPFAM" id="SSF57903">
    <property type="entry name" value="FYVE/PHD zinc finger"/>
    <property type="match status" value="2"/>
</dbReference>
<evidence type="ECO:0000256" key="4">
    <source>
        <dbReference type="ARBA" id="ARBA00022833"/>
    </source>
</evidence>
<dbReference type="InterPro" id="IPR019786">
    <property type="entry name" value="Zinc_finger_PHD-type_CS"/>
</dbReference>
<dbReference type="Pfam" id="PF21743">
    <property type="entry name" value="PTM_DIR17_Tudor"/>
    <property type="match status" value="1"/>
</dbReference>
<name>A0A022S1T9_ERYGU</name>
<dbReference type="PANTHER" id="PTHR46508">
    <property type="entry name" value="PHD FINGER FAMILY PROTEIN"/>
    <property type="match status" value="1"/>
</dbReference>
<feature type="domain" description="DDT" evidence="9">
    <location>
        <begin position="448"/>
        <end position="508"/>
    </location>
</feature>
<keyword evidence="4" id="KW-0862">Zinc</keyword>
<dbReference type="Pfam" id="PF15612">
    <property type="entry name" value="WHIM1"/>
    <property type="match status" value="1"/>
</dbReference>
<feature type="non-terminal residue" evidence="10">
    <location>
        <position position="1772"/>
    </location>
</feature>
<dbReference type="PROSITE" id="PS50016">
    <property type="entry name" value="ZF_PHD_2"/>
    <property type="match status" value="1"/>
</dbReference>
<feature type="compositionally biased region" description="Basic residues" evidence="7">
    <location>
        <begin position="67"/>
        <end position="79"/>
    </location>
</feature>
<dbReference type="SMART" id="SM00249">
    <property type="entry name" value="PHD"/>
    <property type="match status" value="2"/>
</dbReference>
<evidence type="ECO:0000256" key="2">
    <source>
        <dbReference type="ARBA" id="ARBA00022723"/>
    </source>
</evidence>
<keyword evidence="11" id="KW-1185">Reference proteome</keyword>
<dbReference type="SMART" id="SM00571">
    <property type="entry name" value="DDT"/>
    <property type="match status" value="1"/>
</dbReference>
<dbReference type="PANTHER" id="PTHR46508:SF5">
    <property type="entry name" value="PHD-FINGER AND DNA BINDING DOMAIN-CONTAINING PROTEIN"/>
    <property type="match status" value="1"/>
</dbReference>
<evidence type="ECO:0008006" key="12">
    <source>
        <dbReference type="Google" id="ProtNLM"/>
    </source>
</evidence>
<keyword evidence="5" id="KW-0539">Nucleus</keyword>
<dbReference type="InterPro" id="IPR028942">
    <property type="entry name" value="WHIM1_dom"/>
</dbReference>
<gene>
    <name evidence="10" type="ORF">MIMGU_mgv1a023243mg</name>
</gene>
<feature type="region of interest" description="Disordered" evidence="7">
    <location>
        <begin position="879"/>
        <end position="901"/>
    </location>
</feature>
<dbReference type="Pfam" id="PF00628">
    <property type="entry name" value="PHD"/>
    <property type="match status" value="1"/>
</dbReference>
<evidence type="ECO:0000256" key="1">
    <source>
        <dbReference type="ARBA" id="ARBA00004123"/>
    </source>
</evidence>
<evidence type="ECO:0000256" key="6">
    <source>
        <dbReference type="PROSITE-ProRule" id="PRU00146"/>
    </source>
</evidence>
<dbReference type="GO" id="GO:0000785">
    <property type="term" value="C:chromatin"/>
    <property type="evidence" value="ECO:0007669"/>
    <property type="project" value="UniProtKB-ARBA"/>
</dbReference>
<comment type="subcellular location">
    <subcellularLocation>
        <location evidence="1">Nucleus</location>
    </subcellularLocation>
</comment>
<feature type="region of interest" description="Disordered" evidence="7">
    <location>
        <begin position="54"/>
        <end position="92"/>
    </location>
</feature>
<dbReference type="InterPro" id="IPR056618">
    <property type="entry name" value="Chromo_PTM"/>
</dbReference>
<feature type="compositionally biased region" description="Basic residues" evidence="7">
    <location>
        <begin position="1518"/>
        <end position="1530"/>
    </location>
</feature>
<evidence type="ECO:0000256" key="7">
    <source>
        <dbReference type="SAM" id="MobiDB-lite"/>
    </source>
</evidence>
<dbReference type="PROSITE" id="PS01359">
    <property type="entry name" value="ZF_PHD_1"/>
    <property type="match status" value="1"/>
</dbReference>
<feature type="compositionally biased region" description="Basic and acidic residues" evidence="7">
    <location>
        <begin position="879"/>
        <end position="890"/>
    </location>
</feature>
<protein>
    <recommendedName>
        <fullName evidence="12">PHD-type domain-containing protein</fullName>
    </recommendedName>
</protein>
<dbReference type="InterPro" id="IPR019787">
    <property type="entry name" value="Znf_PHD-finger"/>
</dbReference>
<evidence type="ECO:0000259" key="9">
    <source>
        <dbReference type="PROSITE" id="PS50827"/>
    </source>
</evidence>
<feature type="region of interest" description="Disordered" evidence="7">
    <location>
        <begin position="276"/>
        <end position="317"/>
    </location>
</feature>
<reference evidence="10 11" key="1">
    <citation type="journal article" date="2013" name="Proc. Natl. Acad. Sci. U.S.A.">
        <title>Fine-scale variation in meiotic recombination in Mimulus inferred from population shotgun sequencing.</title>
        <authorList>
            <person name="Hellsten U."/>
            <person name="Wright K.M."/>
            <person name="Jenkins J."/>
            <person name="Shu S."/>
            <person name="Yuan Y."/>
            <person name="Wessler S.R."/>
            <person name="Schmutz J."/>
            <person name="Willis J.H."/>
            <person name="Rokhsar D.S."/>
        </authorList>
    </citation>
    <scope>NUCLEOTIDE SEQUENCE [LARGE SCALE GENOMIC DNA]</scope>
    <source>
        <strain evidence="11">cv. DUN x IM62</strain>
    </source>
</reference>
<keyword evidence="2" id="KW-0479">Metal-binding</keyword>
<evidence type="ECO:0000259" key="8">
    <source>
        <dbReference type="PROSITE" id="PS50016"/>
    </source>
</evidence>
<keyword evidence="3 6" id="KW-0863">Zinc-finger</keyword>
<dbReference type="PROSITE" id="PS50827">
    <property type="entry name" value="DDT"/>
    <property type="match status" value="1"/>
</dbReference>
<evidence type="ECO:0000313" key="11">
    <source>
        <dbReference type="Proteomes" id="UP000030748"/>
    </source>
</evidence>
<dbReference type="eggNOG" id="KOG1473">
    <property type="taxonomic scope" value="Eukaryota"/>
</dbReference>
<dbReference type="Pfam" id="PF02791">
    <property type="entry name" value="DDT"/>
    <property type="match status" value="1"/>
</dbReference>
<dbReference type="InterPro" id="IPR011011">
    <property type="entry name" value="Znf_FYVE_PHD"/>
</dbReference>
<dbReference type="GO" id="GO:0005634">
    <property type="term" value="C:nucleus"/>
    <property type="evidence" value="ECO:0007669"/>
    <property type="project" value="UniProtKB-SubCell"/>
</dbReference>
<feature type="compositionally biased region" description="Basic and acidic residues" evidence="7">
    <location>
        <begin position="308"/>
        <end position="317"/>
    </location>
</feature>
<dbReference type="Gene3D" id="3.30.40.10">
    <property type="entry name" value="Zinc/RING finger domain, C3HC4 (zinc finger)"/>
    <property type="match status" value="2"/>
</dbReference>
<organism evidence="10 11">
    <name type="scientific">Erythranthe guttata</name>
    <name type="common">Yellow monkey flower</name>
    <name type="synonym">Mimulus guttatus</name>
    <dbReference type="NCBI Taxonomy" id="4155"/>
    <lineage>
        <taxon>Eukaryota</taxon>
        <taxon>Viridiplantae</taxon>
        <taxon>Streptophyta</taxon>
        <taxon>Embryophyta</taxon>
        <taxon>Tracheophyta</taxon>
        <taxon>Spermatophyta</taxon>
        <taxon>Magnoliopsida</taxon>
        <taxon>eudicotyledons</taxon>
        <taxon>Gunneridae</taxon>
        <taxon>Pentapetalae</taxon>
        <taxon>asterids</taxon>
        <taxon>lamiids</taxon>
        <taxon>Lamiales</taxon>
        <taxon>Phrymaceae</taxon>
        <taxon>Erythranthe</taxon>
    </lineage>
</organism>
<dbReference type="InterPro" id="IPR013083">
    <property type="entry name" value="Znf_RING/FYVE/PHD"/>
</dbReference>
<dbReference type="InterPro" id="IPR047365">
    <property type="entry name" value="Tudor_AtPTM-like"/>
</dbReference>
<feature type="compositionally biased region" description="Basic residues" evidence="7">
    <location>
        <begin position="1500"/>
        <end position="1510"/>
    </location>
</feature>
<accession>A0A022S1T9</accession>
<sequence length="1772" mass="198169">MEYVGRRVKKEFLGHRTLFGVVQSYEQATRFFKIVYDDGDSEELDFLAVSSLLVSTEPPPPPEPPARKRGRKPKKRPRIGNKGNCNDDSAVESGVCDNSVVREGDSGEFDLNLNDGLDLNDAAAVNHFGDDDHGVNGVGDGATLNGLDLNEGVNLELDEGSRLDMDKEVTDRVKKEMIDLNLDASEDPENLSGAREEGKFDLNLQLMEDEARTSEVCEGKYETNGTVREGKFEANLEVDDSKGVPMDVVGDQGNFIENIQKSEDASLKNCATEVDNENFTPVSHQRKTRGRKRKDAPNNNVVLAAPESPKEDSRTENVKLELESKDETPLKDGNVSVDYDNGISETAVRGRRGRKRKEVLNNDITLPTPETGLRRSSRRAKRAEFSDLDQAFDLSGLDGINHQLSSPSISAISDEKIVKPARRKSVNHDFLPPKVELPPSSCNLDLAGVSVFDFVSVYAFLRSFSTLLLLSPFELDDFVASVKCNDSTTLFDYIHVSLLRPLRKHLESLSEEGSVSASDCLRSLNWDLLDLITWPMFVVEYLLLHSPGNIPGLDLCQLKLFQNDFYKMPASAKVEILRHLCDDVMEVEAFRSELNRRMLVTDRHTDLERNAKVDSSRKRKVAIDVASDSCIKEENDEESADWNSDECCLCKMDGNLICCDGCPAAFHSRCVGVISSLLPEGDWYCPECAIEKDKPWMKVGKSIRGAELLGTDPYGRLFYISCGYLLVLESCSNEYSFCSYDRNDLPTLIEALASSPFIYETIINAVCKNWNIVRGTDNNLVTRSCSVQSGFPDKRQLPMPNIHPTSSETLNKDDVFAEKRSDEKSMVTINSCNTELENLDHAAAVLEAGDHGMKMENHLASSEGSGEVSQTFIKTGTLKESDPDLSKRCPENPYESHIPGNLVSAEKGKDLNLENHSYAPYTTKSTGILPQVHCGMNYVNCYDSARPASSFYEEWNGKSSDKTSENAPISVEQFVGRQLKVVLDRFAHFSWSNIQISNINSRKEGCGWCFYCRVPEEDKDCLFIMNDSIPAVQNFTSDILGIQSRKHRKNHLIDVMCHIICIEDHLQGLLLGPWLNPHYSMLWRKAVLGVDDIAPLKNLLLKLESNLHQLALSADWQKHVDFVATMGSASHIVSSSARVSSKHGIGRKSIKNSDVERTPSSNAAKGLSLFWWRGGTSSRKLFNWKSLPRSLASKAARQGGCKKIPTILYPDNGDYAKRTKYVAWRAAVESSTSVDQLALQVRELDANIKWDDIGNNNLLSKIDKDSKKPARSFKKVVIRRKCSEGAVVRYLLDFGKRRFIPDVVLKHGSILEDSSSAKKRYWLEESYVPLHLLKAFEEKKIARKSNQMKSGNLCESSGKLRKPFKDKGFQYLFARAERLENYQCGHCKKDVLIRYNIALIYFYSFFHKRHIRKSAGSVTTECTYTCHKCQSGKLVKVDTREGISESSKLKKSFHSRKGKKKGKEKPKVNPKGRKGVPLVVPLRRSARNAARVTKLALKNTKVKKRKRGRKAKAEKVIPKKSKNKSLKNKRTPVNSSYWLNGLQFSRRPNDERLAHFRNRMLLVLSGEVTSFQDKPKCSLCSEVEHKSVLNYVSCEICGVWFHGDALNLGAGEIGNLIGFKCYTCLNKKPPVCPHHCSTGSNKADLVLENNTNTECVVENSNKESNDLFLTVNMEKQSSESISASDQKDKEFPSSENILLPNDFVDKKGEALNAVETEATIHNSDMVKKDECLPLTQNLVEDGLTNNGPELESVADTALSDSTELSPQTVVGV</sequence>
<evidence type="ECO:0000313" key="10">
    <source>
        <dbReference type="EMBL" id="EYU46216.1"/>
    </source>
</evidence>
<feature type="compositionally biased region" description="Basic residues" evidence="7">
    <location>
        <begin position="284"/>
        <end position="294"/>
    </location>
</feature>
<evidence type="ECO:0000256" key="5">
    <source>
        <dbReference type="ARBA" id="ARBA00023242"/>
    </source>
</evidence>
<feature type="region of interest" description="Disordered" evidence="7">
    <location>
        <begin position="1443"/>
        <end position="1475"/>
    </location>
</feature>
<dbReference type="CDD" id="cd15539">
    <property type="entry name" value="PHD1_AIRE"/>
    <property type="match status" value="1"/>
</dbReference>
<dbReference type="EMBL" id="KI630171">
    <property type="protein sequence ID" value="EYU46216.1"/>
    <property type="molecule type" value="Genomic_DNA"/>
</dbReference>
<dbReference type="Pfam" id="PF24294">
    <property type="entry name" value="Chromo_PTM"/>
    <property type="match status" value="1"/>
</dbReference>
<evidence type="ECO:0000256" key="3">
    <source>
        <dbReference type="ARBA" id="ARBA00022771"/>
    </source>
</evidence>
<dbReference type="GO" id="GO:0008270">
    <property type="term" value="F:zinc ion binding"/>
    <property type="evidence" value="ECO:0007669"/>
    <property type="project" value="UniProtKB-KW"/>
</dbReference>
<dbReference type="InterPro" id="IPR018501">
    <property type="entry name" value="DDT_dom"/>
</dbReference>
<feature type="domain" description="PHD-type" evidence="8">
    <location>
        <begin position="644"/>
        <end position="691"/>
    </location>
</feature>
<proteinExistence type="predicted"/>
<dbReference type="STRING" id="4155.A0A022S1T9"/>
<dbReference type="InterPro" id="IPR001965">
    <property type="entry name" value="Znf_PHD"/>
</dbReference>
<feature type="compositionally biased region" description="Basic residues" evidence="7">
    <location>
        <begin position="1449"/>
        <end position="1474"/>
    </location>
</feature>
<feature type="region of interest" description="Disordered" evidence="7">
    <location>
        <begin position="1500"/>
        <end position="1530"/>
    </location>
</feature>
<dbReference type="Proteomes" id="UP000030748">
    <property type="component" value="Unassembled WGS sequence"/>
</dbReference>